<accession>A0A644YWY2</accession>
<protein>
    <submittedName>
        <fullName evidence="2">Uncharacterized protein</fullName>
    </submittedName>
</protein>
<proteinExistence type="predicted"/>
<dbReference type="EMBL" id="VSSQ01006490">
    <property type="protein sequence ID" value="MPM32877.1"/>
    <property type="molecule type" value="Genomic_DNA"/>
</dbReference>
<feature type="region of interest" description="Disordered" evidence="1">
    <location>
        <begin position="64"/>
        <end position="96"/>
    </location>
</feature>
<reference evidence="2" key="1">
    <citation type="submission" date="2019-08" db="EMBL/GenBank/DDBJ databases">
        <authorList>
            <person name="Kucharzyk K."/>
            <person name="Murdoch R.W."/>
            <person name="Higgins S."/>
            <person name="Loffler F."/>
        </authorList>
    </citation>
    <scope>NUCLEOTIDE SEQUENCE</scope>
</reference>
<comment type="caution">
    <text evidence="2">The sequence shown here is derived from an EMBL/GenBank/DDBJ whole genome shotgun (WGS) entry which is preliminary data.</text>
</comment>
<feature type="compositionally biased region" description="Pro residues" evidence="1">
    <location>
        <begin position="9"/>
        <end position="19"/>
    </location>
</feature>
<evidence type="ECO:0000313" key="2">
    <source>
        <dbReference type="EMBL" id="MPM32877.1"/>
    </source>
</evidence>
<dbReference type="AlphaFoldDB" id="A0A644YWY2"/>
<feature type="compositionally biased region" description="Polar residues" evidence="1">
    <location>
        <begin position="87"/>
        <end position="96"/>
    </location>
</feature>
<organism evidence="2">
    <name type="scientific">bioreactor metagenome</name>
    <dbReference type="NCBI Taxonomy" id="1076179"/>
    <lineage>
        <taxon>unclassified sequences</taxon>
        <taxon>metagenomes</taxon>
        <taxon>ecological metagenomes</taxon>
    </lineage>
</organism>
<evidence type="ECO:0000256" key="1">
    <source>
        <dbReference type="SAM" id="MobiDB-lite"/>
    </source>
</evidence>
<sequence>MRTENVPTLMPPAVEPEAPPINMSSMDSMAEAGVKAAWLTVLNPAVLQVTDWNVAAINLFAGGRSPSVPGLSHSKNRKKAAPPAMSSAVTVSTSLL</sequence>
<name>A0A644YWY2_9ZZZZ</name>
<gene>
    <name evidence="2" type="ORF">SDC9_79443</name>
</gene>
<feature type="region of interest" description="Disordered" evidence="1">
    <location>
        <begin position="1"/>
        <end position="24"/>
    </location>
</feature>